<dbReference type="Proteomes" id="UP000537825">
    <property type="component" value="Unassembled WGS sequence"/>
</dbReference>
<dbReference type="Gene3D" id="2.130.10.10">
    <property type="entry name" value="YVTN repeat-like/Quinoprotein amine dehydrogenase"/>
    <property type="match status" value="4"/>
</dbReference>
<dbReference type="PANTHER" id="PTHR19879">
    <property type="entry name" value="TRANSCRIPTION INITIATION FACTOR TFIID"/>
    <property type="match status" value="1"/>
</dbReference>
<dbReference type="Pfam" id="PF00400">
    <property type="entry name" value="WD40"/>
    <property type="match status" value="1"/>
</dbReference>
<keyword evidence="2" id="KW-0732">Signal</keyword>
<accession>A0A7X4YGJ4</accession>
<gene>
    <name evidence="3" type="ORF">GTZ93_34185</name>
</gene>
<name>A0A7X4YGJ4_9BACT</name>
<reference evidence="3 4" key="1">
    <citation type="submission" date="2020-01" db="EMBL/GenBank/DDBJ databases">
        <title>The draft genome sequence of Corallococcus exiguus DSM 14696.</title>
        <authorList>
            <person name="Zhang X."/>
            <person name="Zhu H."/>
        </authorList>
    </citation>
    <scope>NUCLEOTIDE SEQUENCE [LARGE SCALE GENOMIC DNA]</scope>
    <source>
        <strain evidence="3 4">DSM 14696</strain>
    </source>
</reference>
<protein>
    <recommendedName>
        <fullName evidence="5">WD40 repeat domain-containing protein</fullName>
    </recommendedName>
</protein>
<keyword evidence="4" id="KW-1185">Reference proteome</keyword>
<dbReference type="PROSITE" id="PS51257">
    <property type="entry name" value="PROKAR_LIPOPROTEIN"/>
    <property type="match status" value="1"/>
</dbReference>
<dbReference type="InterPro" id="IPR015943">
    <property type="entry name" value="WD40/YVTN_repeat-like_dom_sf"/>
</dbReference>
<dbReference type="SUPFAM" id="SSF82171">
    <property type="entry name" value="DPP6 N-terminal domain-like"/>
    <property type="match status" value="1"/>
</dbReference>
<dbReference type="SMART" id="SM00320">
    <property type="entry name" value="WD40"/>
    <property type="match status" value="8"/>
</dbReference>
<proteinExistence type="predicted"/>
<dbReference type="EMBL" id="JAAAPK010000011">
    <property type="protein sequence ID" value="NBC44860.1"/>
    <property type="molecule type" value="Genomic_DNA"/>
</dbReference>
<evidence type="ECO:0000313" key="3">
    <source>
        <dbReference type="EMBL" id="NBC44860.1"/>
    </source>
</evidence>
<feature type="region of interest" description="Disordered" evidence="1">
    <location>
        <begin position="22"/>
        <end position="43"/>
    </location>
</feature>
<evidence type="ECO:0000256" key="2">
    <source>
        <dbReference type="SAM" id="SignalP"/>
    </source>
</evidence>
<dbReference type="AlphaFoldDB" id="A0A7X4YGJ4"/>
<dbReference type="RefSeq" id="WP_161663228.1">
    <property type="nucleotide sequence ID" value="NZ_CBCSLE010000073.1"/>
</dbReference>
<dbReference type="PANTHER" id="PTHR19879:SF9">
    <property type="entry name" value="TRANSCRIPTION INITIATION FACTOR TFIID SUBUNIT 5"/>
    <property type="match status" value="1"/>
</dbReference>
<sequence>MRPVRFAVVLALALLGACKEEAPLPAPSPDDEKPAEQVPPVSSAAPFQPCGAIGAGALAASALSPDGSVLAVATLSGQLVLYQTADGSRLQTLWELPGQQVRVVFSEDGSLLVAANQTQTRIWRYPDLTPVRTFDLPHSHRTTALALSPDGAFLATGGFDTAGSETASVRIWSVEDGSLRGSLQRSYEQIVQSLAFSPDGASLAVATHHFVFVVSAADASGHKAFPELSGGQLGWSKDGSLLASGGKVARLDTGALVKDLELSTTRDASAFSPDGLLYADALGPEVTVYRVADWSKVRTFTEPNASYVSRLSFSQDSTQLVVDLGVSAFWCNGVGQLCGPWGNEVRIHPVLDLATARTVSLGPVMRDQVVFSPDGSLLAGTGNGVMGIWRTRDLHQVATSNISSPGYLQFSSDQSRLRANNVIYDTATGKGLQAFQGQALSPDFKISAGREDDRIRLRNVITNEPVKTFEVDAYVIGFSPDGRFLAITNYDSRNRIQLLDVADGTVRHAFELDFNQGGSRLDYSPDGRWVTLTAPYDGFASTEVRGLGTAFSRSLPASFAAVFSPDSTVLATGGVEPEVRILTTTDFRLRERLVGHGTYLGGEQWPRAIVGAAFARTGQLATLGADRTVRFWCSN</sequence>
<evidence type="ECO:0000313" key="4">
    <source>
        <dbReference type="Proteomes" id="UP000537825"/>
    </source>
</evidence>
<evidence type="ECO:0008006" key="5">
    <source>
        <dbReference type="Google" id="ProtNLM"/>
    </source>
</evidence>
<feature type="signal peptide" evidence="2">
    <location>
        <begin position="1"/>
        <end position="22"/>
    </location>
</feature>
<comment type="caution">
    <text evidence="3">The sequence shown here is derived from an EMBL/GenBank/DDBJ whole genome shotgun (WGS) entry which is preliminary data.</text>
</comment>
<dbReference type="InterPro" id="IPR001680">
    <property type="entry name" value="WD40_rpt"/>
</dbReference>
<feature type="chain" id="PRO_5030743234" description="WD40 repeat domain-containing protein" evidence="2">
    <location>
        <begin position="23"/>
        <end position="635"/>
    </location>
</feature>
<evidence type="ECO:0000256" key="1">
    <source>
        <dbReference type="SAM" id="MobiDB-lite"/>
    </source>
</evidence>
<dbReference type="SUPFAM" id="SSF50969">
    <property type="entry name" value="YVTN repeat-like/Quinoprotein amine dehydrogenase"/>
    <property type="match status" value="1"/>
</dbReference>
<dbReference type="InterPro" id="IPR011044">
    <property type="entry name" value="Quino_amine_DH_bsu"/>
</dbReference>
<organism evidence="3 4">
    <name type="scientific">Corallococcus exiguus</name>
    <dbReference type="NCBI Taxonomy" id="83462"/>
    <lineage>
        <taxon>Bacteria</taxon>
        <taxon>Pseudomonadati</taxon>
        <taxon>Myxococcota</taxon>
        <taxon>Myxococcia</taxon>
        <taxon>Myxococcales</taxon>
        <taxon>Cystobacterineae</taxon>
        <taxon>Myxococcaceae</taxon>
        <taxon>Corallococcus</taxon>
    </lineage>
</organism>